<reference evidence="2" key="1">
    <citation type="journal article" date="2011" name="Res. Microbiol.">
        <title>pAMT11, a novel plasmid isolated from a Thermococcus sp. strain closely related to the virus-like integrated element TKV1 of the Thermococcus kodakaraensis genome.</title>
        <authorList>
            <person name="Gonnet M."/>
            <person name="Erauso G."/>
            <person name="Prieur D."/>
            <person name="Le Romancer M."/>
        </authorList>
    </citation>
    <scope>NUCLEOTIDE SEQUENCE</scope>
    <source>
        <strain evidence="2">AMT11</strain>
        <plasmid evidence="2">pAMT11</plasmid>
    </source>
</reference>
<sequence length="105" mass="11839">MMVGEDTALALKKLESALTKNAHVRTQILTLLMSHPDGLTFKEIKETLKKSDESINQALQALILLGYVEKLGKQYKLKPGVRDGIFRVLWAASDELIMEMRRKGL</sequence>
<feature type="domain" description="Winged helix DNA-binding" evidence="1">
    <location>
        <begin position="24"/>
        <end position="69"/>
    </location>
</feature>
<organism evidence="2">
    <name type="scientific">Thermococcus sp. AMT11</name>
    <dbReference type="NCBI Taxonomy" id="563043"/>
    <lineage>
        <taxon>Archaea</taxon>
        <taxon>Methanobacteriati</taxon>
        <taxon>Methanobacteriota</taxon>
        <taxon>Thermococci</taxon>
        <taxon>Thermococcales</taxon>
        <taxon>Thermococcaceae</taxon>
        <taxon>Thermococcus</taxon>
    </lineage>
</organism>
<dbReference type="Gene3D" id="1.10.10.10">
    <property type="entry name" value="Winged helix-like DNA-binding domain superfamily/Winged helix DNA-binding domain"/>
    <property type="match status" value="1"/>
</dbReference>
<keyword evidence="2" id="KW-0614">Plasmid</keyword>
<dbReference type="EMBL" id="GQ254849">
    <property type="protein sequence ID" value="ACV03439.1"/>
    <property type="molecule type" value="Genomic_DNA"/>
</dbReference>
<dbReference type="AlphaFoldDB" id="C8BND2"/>
<proteinExistence type="predicted"/>
<dbReference type="InterPro" id="IPR036390">
    <property type="entry name" value="WH_DNA-bd_sf"/>
</dbReference>
<dbReference type="SUPFAM" id="SSF46785">
    <property type="entry name" value="Winged helix' DNA-binding domain"/>
    <property type="match status" value="1"/>
</dbReference>
<geneLocation type="plasmid" evidence="2">
    <name>pAMT11</name>
</geneLocation>
<evidence type="ECO:0000259" key="1">
    <source>
        <dbReference type="Pfam" id="PF13601"/>
    </source>
</evidence>
<dbReference type="InterPro" id="IPR036388">
    <property type="entry name" value="WH-like_DNA-bd_sf"/>
</dbReference>
<accession>C8BND2</accession>
<protein>
    <submittedName>
        <fullName evidence="2">ArsR family transcription regulator</fullName>
    </submittedName>
</protein>
<dbReference type="Pfam" id="PF13601">
    <property type="entry name" value="HTH_34"/>
    <property type="match status" value="1"/>
</dbReference>
<evidence type="ECO:0000313" key="2">
    <source>
        <dbReference type="EMBL" id="ACV03439.1"/>
    </source>
</evidence>
<dbReference type="InterPro" id="IPR027395">
    <property type="entry name" value="WH_DNA-bd_dom"/>
</dbReference>
<name>C8BND2_9EURY</name>